<feature type="domain" description="Metallo-beta-lactamase" evidence="1">
    <location>
        <begin position="38"/>
        <end position="248"/>
    </location>
</feature>
<comment type="caution">
    <text evidence="2">The sequence shown here is derived from an EMBL/GenBank/DDBJ whole genome shotgun (WGS) entry which is preliminary data.</text>
</comment>
<dbReference type="SMART" id="SM00849">
    <property type="entry name" value="Lactamase_B"/>
    <property type="match status" value="1"/>
</dbReference>
<name>A0ABV7A9Z1_9BACI</name>
<evidence type="ECO:0000259" key="1">
    <source>
        <dbReference type="SMART" id="SM00849"/>
    </source>
</evidence>
<evidence type="ECO:0000313" key="2">
    <source>
        <dbReference type="EMBL" id="MFC2949922.1"/>
    </source>
</evidence>
<dbReference type="EMBL" id="JBHRRZ010000039">
    <property type="protein sequence ID" value="MFC2949922.1"/>
    <property type="molecule type" value="Genomic_DNA"/>
</dbReference>
<dbReference type="Proteomes" id="UP001595387">
    <property type="component" value="Unassembled WGS sequence"/>
</dbReference>
<accession>A0ABV7A9Z1</accession>
<dbReference type="InterPro" id="IPR036866">
    <property type="entry name" value="RibonucZ/Hydroxyglut_hydro"/>
</dbReference>
<dbReference type="CDD" id="cd07721">
    <property type="entry name" value="yflN-like_MBL-fold"/>
    <property type="match status" value="1"/>
</dbReference>
<dbReference type="PANTHER" id="PTHR42951">
    <property type="entry name" value="METALLO-BETA-LACTAMASE DOMAIN-CONTAINING"/>
    <property type="match status" value="1"/>
</dbReference>
<reference evidence="3" key="1">
    <citation type="journal article" date="2019" name="Int. J. Syst. Evol. Microbiol.">
        <title>The Global Catalogue of Microorganisms (GCM) 10K type strain sequencing project: providing services to taxonomists for standard genome sequencing and annotation.</title>
        <authorList>
            <consortium name="The Broad Institute Genomics Platform"/>
            <consortium name="The Broad Institute Genome Sequencing Center for Infectious Disease"/>
            <person name="Wu L."/>
            <person name="Ma J."/>
        </authorList>
    </citation>
    <scope>NUCLEOTIDE SEQUENCE [LARGE SCALE GENOMIC DNA]</scope>
    <source>
        <strain evidence="3">KCTC 13193</strain>
    </source>
</reference>
<gene>
    <name evidence="2" type="ORF">ACFODW_16485</name>
</gene>
<dbReference type="InterPro" id="IPR001279">
    <property type="entry name" value="Metallo-B-lactamas"/>
</dbReference>
<proteinExistence type="predicted"/>
<dbReference type="SUPFAM" id="SSF56281">
    <property type="entry name" value="Metallo-hydrolase/oxidoreductase"/>
    <property type="match status" value="1"/>
</dbReference>
<protein>
    <submittedName>
        <fullName evidence="2">MBL fold metallo-hydrolase</fullName>
    </submittedName>
</protein>
<keyword evidence="3" id="KW-1185">Reference proteome</keyword>
<dbReference type="Pfam" id="PF00753">
    <property type="entry name" value="Lactamase_B"/>
    <property type="match status" value="1"/>
</dbReference>
<dbReference type="Gene3D" id="3.60.15.10">
    <property type="entry name" value="Ribonuclease Z/Hydroxyacylglutathione hydrolase-like"/>
    <property type="match status" value="1"/>
</dbReference>
<evidence type="ECO:0000313" key="3">
    <source>
        <dbReference type="Proteomes" id="UP001595387"/>
    </source>
</evidence>
<dbReference type="RefSeq" id="WP_390307885.1">
    <property type="nucleotide sequence ID" value="NZ_JBHRRZ010000039.1"/>
</dbReference>
<organism evidence="2 3">
    <name type="scientific">Virgibacillus sediminis</name>
    <dbReference type="NCBI Taxonomy" id="202260"/>
    <lineage>
        <taxon>Bacteria</taxon>
        <taxon>Bacillati</taxon>
        <taxon>Bacillota</taxon>
        <taxon>Bacilli</taxon>
        <taxon>Bacillales</taxon>
        <taxon>Bacillaceae</taxon>
        <taxon>Virgibacillus</taxon>
    </lineage>
</organism>
<sequence>MEKDMDYGSDYKYIPTTSVGSGMGLQVLPDLFSHTLQIVNICLVGDPETKEFVLVDAGMPDSAEEIISVTEERFGENARPKAIILTHGHFDHVGAVIELVEHWEIPVYAHELELPFLTGKMNYPEPDPTVEGGMVAKMSPMFPNESIDLGNHVEMLPSDGSIPHMPDFRWVHTPGHTTGHVSLFRENDKTLIAGDAFITVKQDSLYKVFTQDQEINGPPRYLTTDWKAAKESVVKLEALEPKVAVTGHGLPMTGEELSKNLKKLAMDFDDLAIPDYGKYVHKNN</sequence>
<dbReference type="InterPro" id="IPR050855">
    <property type="entry name" value="NDM-1-like"/>
</dbReference>
<dbReference type="PANTHER" id="PTHR42951:SF17">
    <property type="entry name" value="METALLO-BETA-LACTAMASE DOMAIN-CONTAINING PROTEIN"/>
    <property type="match status" value="1"/>
</dbReference>